<gene>
    <name evidence="2" type="ORF">CXZ10_17375</name>
</gene>
<dbReference type="AlphaFoldDB" id="A0A1I4W5V3"/>
<evidence type="ECO:0000313" key="3">
    <source>
        <dbReference type="Proteomes" id="UP000233491"/>
    </source>
</evidence>
<dbReference type="NCBIfam" id="TIGR02391">
    <property type="entry name" value="hypoth_ymh"/>
    <property type="match status" value="1"/>
</dbReference>
<dbReference type="EMBL" id="PJNW01000015">
    <property type="protein sequence ID" value="PKR87896.1"/>
    <property type="molecule type" value="Genomic_DNA"/>
</dbReference>
<protein>
    <submittedName>
        <fullName evidence="2">TIGR02391 family protein</fullName>
    </submittedName>
</protein>
<evidence type="ECO:0000259" key="1">
    <source>
        <dbReference type="Pfam" id="PF09509"/>
    </source>
</evidence>
<sequence>MPTFTQHQLEAIAGALGDTPGGLTDGEISILLETASIPDADAGLETRQRLLNAFAEVQTSRNDRTHILAFICKVMRRERFAEEPERFEAMRLNVNQALALAGLAISEDGKLTVMRAENKLSEAARRARELRADLTYRGAHPEVMRYCQQELLVDNYIHAVQDAVKGVADKIRRRTGLNDDGADLVDQAFAGAPPLLAINALVSEGHLAEQKGFASLLKGLLGLFHDGADGEPRPHWHMTKDDAEDLLSLVSLLHRRIDAASTPQLM</sequence>
<organism evidence="2 3">
    <name type="scientific">Pleomorphomonas diazotrophica</name>
    <dbReference type="NCBI Taxonomy" id="1166257"/>
    <lineage>
        <taxon>Bacteria</taxon>
        <taxon>Pseudomonadati</taxon>
        <taxon>Pseudomonadota</taxon>
        <taxon>Alphaproteobacteria</taxon>
        <taxon>Hyphomicrobiales</taxon>
        <taxon>Pleomorphomonadaceae</taxon>
        <taxon>Pleomorphomonas</taxon>
    </lineage>
</organism>
<reference evidence="2 3" key="1">
    <citation type="submission" date="2017-12" db="EMBL/GenBank/DDBJ databases">
        <title>Anaerobic carbon monoxide metabolism by Pleomorphomonas carboxyditropha sp. nov., a new mesophilic hydrogenogenic carboxidotroph.</title>
        <authorList>
            <person name="Esquivel-Elizondo S."/>
            <person name="Krajmalnik-Brown R."/>
        </authorList>
    </citation>
    <scope>NUCLEOTIDE SEQUENCE [LARGE SCALE GENOMIC DNA]</scope>
    <source>
        <strain evidence="2 3">R5-392</strain>
    </source>
</reference>
<dbReference type="InterPro" id="IPR012654">
    <property type="entry name" value="CHP02391"/>
</dbReference>
<keyword evidence="3" id="KW-1185">Reference proteome</keyword>
<dbReference type="Pfam" id="PF09509">
    <property type="entry name" value="Hypoth_Ymh"/>
    <property type="match status" value="1"/>
</dbReference>
<name>A0A1I4W5V3_9HYPH</name>
<evidence type="ECO:0000313" key="2">
    <source>
        <dbReference type="EMBL" id="PKR87896.1"/>
    </source>
</evidence>
<proteinExistence type="predicted"/>
<dbReference type="RefSeq" id="WP_101290635.1">
    <property type="nucleotide sequence ID" value="NZ_FOUQ01000015.1"/>
</dbReference>
<comment type="caution">
    <text evidence="2">The sequence shown here is derived from an EMBL/GenBank/DDBJ whole genome shotgun (WGS) entry which is preliminary data.</text>
</comment>
<accession>A0A1I4W5V3</accession>
<dbReference type="OrthoDB" id="5195054at2"/>
<dbReference type="Proteomes" id="UP000233491">
    <property type="component" value="Unassembled WGS sequence"/>
</dbReference>
<feature type="domain" description="Conserved hypothetical protein CHP02391" evidence="1">
    <location>
        <begin position="138"/>
        <end position="257"/>
    </location>
</feature>